<sequence length="190" mass="20415">MVMEKKMVAMVMFMVVSLFLGCCDVAGTVYKVGDEDGWTVKPNYTYWTSTKNFEVGDTILFQYDAKLHNVIEVKNLADYRNCNKFSAIATYSSGNDSILIITPGHRFFLCGFPGHCTAGQKVDIRVLNLANTSASSPTAMPPTSSPNPAGIAIQDSPAPAPQTSSGSSINFKVLGIGITNVLLAFGLVMV</sequence>
<organism evidence="6 7">
    <name type="scientific">Dioscorea cayennensis subsp. rotundata</name>
    <name type="common">White Guinea yam</name>
    <name type="synonym">Dioscorea rotundata</name>
    <dbReference type="NCBI Taxonomy" id="55577"/>
    <lineage>
        <taxon>Eukaryota</taxon>
        <taxon>Viridiplantae</taxon>
        <taxon>Streptophyta</taxon>
        <taxon>Embryophyta</taxon>
        <taxon>Tracheophyta</taxon>
        <taxon>Spermatophyta</taxon>
        <taxon>Magnoliopsida</taxon>
        <taxon>Liliopsida</taxon>
        <taxon>Dioscoreales</taxon>
        <taxon>Dioscoreaceae</taxon>
        <taxon>Dioscorea</taxon>
    </lineage>
</organism>
<feature type="signal peptide" evidence="4">
    <location>
        <begin position="1"/>
        <end position="28"/>
    </location>
</feature>
<feature type="region of interest" description="Disordered" evidence="3">
    <location>
        <begin position="134"/>
        <end position="164"/>
    </location>
</feature>
<evidence type="ECO:0000256" key="2">
    <source>
        <dbReference type="ARBA" id="ARBA00023180"/>
    </source>
</evidence>
<dbReference type="Gene3D" id="2.60.40.420">
    <property type="entry name" value="Cupredoxins - blue copper proteins"/>
    <property type="match status" value="1"/>
</dbReference>
<name>A0AB40AW79_DIOCR</name>
<dbReference type="PANTHER" id="PTHR33021:SF339">
    <property type="entry name" value="OS07G0570600 PROTEIN"/>
    <property type="match status" value="1"/>
</dbReference>
<dbReference type="Proteomes" id="UP001515500">
    <property type="component" value="Unplaced"/>
</dbReference>
<dbReference type="GO" id="GO:0005886">
    <property type="term" value="C:plasma membrane"/>
    <property type="evidence" value="ECO:0007669"/>
    <property type="project" value="TreeGrafter"/>
</dbReference>
<gene>
    <name evidence="7" type="primary">LOC120255275</name>
</gene>
<feature type="domain" description="Phytocyanin" evidence="5">
    <location>
        <begin position="28"/>
        <end position="128"/>
    </location>
</feature>
<dbReference type="RefSeq" id="XP_039119068.1">
    <property type="nucleotide sequence ID" value="XM_039263134.1"/>
</dbReference>
<evidence type="ECO:0000313" key="7">
    <source>
        <dbReference type="RefSeq" id="XP_039119068.1"/>
    </source>
</evidence>
<dbReference type="PROSITE" id="PS51485">
    <property type="entry name" value="PHYTOCYANIN"/>
    <property type="match status" value="1"/>
</dbReference>
<evidence type="ECO:0000259" key="5">
    <source>
        <dbReference type="PROSITE" id="PS51485"/>
    </source>
</evidence>
<keyword evidence="4" id="KW-0732">Signal</keyword>
<dbReference type="FunFam" id="2.60.40.420:FF:000003">
    <property type="entry name" value="Blue copper"/>
    <property type="match status" value="1"/>
</dbReference>
<accession>A0AB40AW79</accession>
<dbReference type="InterPro" id="IPR008972">
    <property type="entry name" value="Cupredoxin"/>
</dbReference>
<evidence type="ECO:0000256" key="1">
    <source>
        <dbReference type="ARBA" id="ARBA00022723"/>
    </source>
</evidence>
<proteinExistence type="predicted"/>
<evidence type="ECO:0000256" key="3">
    <source>
        <dbReference type="SAM" id="MobiDB-lite"/>
    </source>
</evidence>
<dbReference type="PANTHER" id="PTHR33021">
    <property type="entry name" value="BLUE COPPER PROTEIN"/>
    <property type="match status" value="1"/>
</dbReference>
<feature type="chain" id="PRO_5044307464" evidence="4">
    <location>
        <begin position="29"/>
        <end position="190"/>
    </location>
</feature>
<evidence type="ECO:0000256" key="4">
    <source>
        <dbReference type="SAM" id="SignalP"/>
    </source>
</evidence>
<dbReference type="CDD" id="cd04216">
    <property type="entry name" value="Phytocyanin"/>
    <property type="match status" value="1"/>
</dbReference>
<protein>
    <submittedName>
        <fullName evidence="7">Mavicyanin-like</fullName>
    </submittedName>
</protein>
<dbReference type="InterPro" id="IPR003245">
    <property type="entry name" value="Phytocyanin_dom"/>
</dbReference>
<dbReference type="Pfam" id="PF02298">
    <property type="entry name" value="Cu_bind_like"/>
    <property type="match status" value="1"/>
</dbReference>
<dbReference type="GO" id="GO:0046872">
    <property type="term" value="F:metal ion binding"/>
    <property type="evidence" value="ECO:0007669"/>
    <property type="project" value="UniProtKB-KW"/>
</dbReference>
<dbReference type="PROSITE" id="PS51257">
    <property type="entry name" value="PROKAR_LIPOPROTEIN"/>
    <property type="match status" value="1"/>
</dbReference>
<keyword evidence="1" id="KW-0479">Metal-binding</keyword>
<keyword evidence="2" id="KW-0325">Glycoprotein</keyword>
<dbReference type="AlphaFoldDB" id="A0AB40AW79"/>
<dbReference type="GeneID" id="120255275"/>
<dbReference type="SUPFAM" id="SSF49503">
    <property type="entry name" value="Cupredoxins"/>
    <property type="match status" value="1"/>
</dbReference>
<reference evidence="7" key="1">
    <citation type="submission" date="2025-08" db="UniProtKB">
        <authorList>
            <consortium name="RefSeq"/>
        </authorList>
    </citation>
    <scope>IDENTIFICATION</scope>
</reference>
<keyword evidence="6" id="KW-1185">Reference proteome</keyword>
<evidence type="ECO:0000313" key="6">
    <source>
        <dbReference type="Proteomes" id="UP001515500"/>
    </source>
</evidence>
<dbReference type="InterPro" id="IPR039391">
    <property type="entry name" value="Phytocyanin-like"/>
</dbReference>
<dbReference type="GO" id="GO:0009055">
    <property type="term" value="F:electron transfer activity"/>
    <property type="evidence" value="ECO:0007669"/>
    <property type="project" value="InterPro"/>
</dbReference>